<sequence>MIGLRCLARAFVCVAALSMAACGASDPAETSTVTEFACADASGPVVAIDPAPEHPFTVRIPRLPGWQPAKWDGTGPGLVIHPDTPKPGGRRSATITVTAPAPFKSDTAVGMVGPSGWKKLSSERIEVCGLPGYRTIGTVPAKDGNGSDYDEYLSVTYISGELQYLISMRTEVAAIDLYFYRADLDRIRNGLQIVR</sequence>
<dbReference type="RefSeq" id="WP_167471868.1">
    <property type="nucleotide sequence ID" value="NZ_CP046172.1"/>
</dbReference>
<reference evidence="2 3" key="1">
    <citation type="journal article" date="2019" name="ACS Chem. Biol.">
        <title>Identification and Mobilization of a Cryptic Antibiotic Biosynthesis Gene Locus from a Human-Pathogenic Nocardia Isolate.</title>
        <authorList>
            <person name="Herisse M."/>
            <person name="Ishida K."/>
            <person name="Porter J.L."/>
            <person name="Howden B."/>
            <person name="Hertweck C."/>
            <person name="Stinear T.P."/>
            <person name="Pidot S.J."/>
        </authorList>
    </citation>
    <scope>NUCLEOTIDE SEQUENCE [LARGE SCALE GENOMIC DNA]</scope>
    <source>
        <strain evidence="2 3">AUSMDU00012717</strain>
    </source>
</reference>
<name>A0A6G9Y6E5_9NOCA</name>
<feature type="signal peptide" evidence="1">
    <location>
        <begin position="1"/>
        <end position="23"/>
    </location>
</feature>
<proteinExistence type="predicted"/>
<accession>A0A6G9Y6E5</accession>
<protein>
    <submittedName>
        <fullName evidence="2">Uncharacterized protein</fullName>
    </submittedName>
</protein>
<keyword evidence="3" id="KW-1185">Reference proteome</keyword>
<dbReference type="AlphaFoldDB" id="A0A6G9Y6E5"/>
<gene>
    <name evidence="2" type="ORF">F5544_03715</name>
</gene>
<feature type="chain" id="PRO_5039728521" evidence="1">
    <location>
        <begin position="24"/>
        <end position="195"/>
    </location>
</feature>
<dbReference type="EMBL" id="CP046172">
    <property type="protein sequence ID" value="QIS08657.1"/>
    <property type="molecule type" value="Genomic_DNA"/>
</dbReference>
<dbReference type="PROSITE" id="PS51257">
    <property type="entry name" value="PROKAR_LIPOPROTEIN"/>
    <property type="match status" value="1"/>
</dbReference>
<evidence type="ECO:0000313" key="2">
    <source>
        <dbReference type="EMBL" id="QIS08657.1"/>
    </source>
</evidence>
<keyword evidence="1" id="KW-0732">Signal</keyword>
<evidence type="ECO:0000313" key="3">
    <source>
        <dbReference type="Proteomes" id="UP000503540"/>
    </source>
</evidence>
<dbReference type="KEGG" id="nah:F5544_03715"/>
<dbReference type="Proteomes" id="UP000503540">
    <property type="component" value="Chromosome"/>
</dbReference>
<organism evidence="2 3">
    <name type="scientific">Nocardia arthritidis</name>
    <dbReference type="NCBI Taxonomy" id="228602"/>
    <lineage>
        <taxon>Bacteria</taxon>
        <taxon>Bacillati</taxon>
        <taxon>Actinomycetota</taxon>
        <taxon>Actinomycetes</taxon>
        <taxon>Mycobacteriales</taxon>
        <taxon>Nocardiaceae</taxon>
        <taxon>Nocardia</taxon>
    </lineage>
</organism>
<evidence type="ECO:0000256" key="1">
    <source>
        <dbReference type="SAM" id="SignalP"/>
    </source>
</evidence>